<reference evidence="2" key="1">
    <citation type="journal article" date="2021" name="IMA Fungus">
        <title>Genomic characterization of three marine fungi, including Emericellopsis atlantica sp. nov. with signatures of a generalist lifestyle and marine biomass degradation.</title>
        <authorList>
            <person name="Hagestad O.C."/>
            <person name="Hou L."/>
            <person name="Andersen J.H."/>
            <person name="Hansen E.H."/>
            <person name="Altermark B."/>
            <person name="Li C."/>
            <person name="Kuhnert E."/>
            <person name="Cox R.J."/>
            <person name="Crous P.W."/>
            <person name="Spatafora J.W."/>
            <person name="Lail K."/>
            <person name="Amirebrahimi M."/>
            <person name="Lipzen A."/>
            <person name="Pangilinan J."/>
            <person name="Andreopoulos W."/>
            <person name="Hayes R.D."/>
            <person name="Ng V."/>
            <person name="Grigoriev I.V."/>
            <person name="Jackson S.A."/>
            <person name="Sutton T.D.S."/>
            <person name="Dobson A.D.W."/>
            <person name="Rama T."/>
        </authorList>
    </citation>
    <scope>NUCLEOTIDE SEQUENCE</scope>
    <source>
        <strain evidence="2">TRa018bII</strain>
    </source>
</reference>
<keyword evidence="1" id="KW-0472">Membrane</keyword>
<feature type="transmembrane region" description="Helical" evidence="1">
    <location>
        <begin position="7"/>
        <end position="26"/>
    </location>
</feature>
<dbReference type="Proteomes" id="UP000824998">
    <property type="component" value="Unassembled WGS sequence"/>
</dbReference>
<comment type="caution">
    <text evidence="2">The sequence shown here is derived from an EMBL/GenBank/DDBJ whole genome shotgun (WGS) entry which is preliminary data.</text>
</comment>
<dbReference type="EMBL" id="MU251380">
    <property type="protein sequence ID" value="KAG9237796.1"/>
    <property type="molecule type" value="Genomic_DNA"/>
</dbReference>
<name>A0A9P8CA54_9HELO</name>
<dbReference type="InterPro" id="IPR009571">
    <property type="entry name" value="SUR7/Rim9-like_fungi"/>
</dbReference>
<organism evidence="2 3">
    <name type="scientific">Amylocarpus encephaloides</name>
    <dbReference type="NCBI Taxonomy" id="45428"/>
    <lineage>
        <taxon>Eukaryota</taxon>
        <taxon>Fungi</taxon>
        <taxon>Dikarya</taxon>
        <taxon>Ascomycota</taxon>
        <taxon>Pezizomycotina</taxon>
        <taxon>Leotiomycetes</taxon>
        <taxon>Helotiales</taxon>
        <taxon>Helotiales incertae sedis</taxon>
        <taxon>Amylocarpus</taxon>
    </lineage>
</organism>
<sequence>MRPIAVIPLVFSIVAFVLSILCLFAGTKPGYMEEYHIITVNTSGLGQNLFKQSAAPSATTPACTKPTSLGSLISGAKDCVEGAASNAVDEIQNIANEVAGDIVDKLSQKIGIKQFYSLHLMNRCEGNYKPNATDPSASKNVTKCSNQTAMYHFDITTPLNAELAKGPLNLTLEKLHFPDDIQDGLDGLSVGLNAIFVFYAIGIASSGIVILLCPLYFFFGLPMLTLLNSCLASLSFTALIISSAIVTVVQKKAAGFINKYGGKVGIEAYPGGKYLALTWSSVAFMGVASIVCAIDYTALKRRKRRELSEKGEHGRC</sequence>
<dbReference type="AlphaFoldDB" id="A0A9P8CA54"/>
<proteinExistence type="predicted"/>
<dbReference type="InterPro" id="IPR052413">
    <property type="entry name" value="SUR7_domain"/>
</dbReference>
<gene>
    <name evidence="2" type="ORF">BJ875DRAFT_121506</name>
</gene>
<dbReference type="GO" id="GO:0051285">
    <property type="term" value="C:cell cortex of cell tip"/>
    <property type="evidence" value="ECO:0007669"/>
    <property type="project" value="TreeGrafter"/>
</dbReference>
<keyword evidence="1" id="KW-1133">Transmembrane helix</keyword>
<dbReference type="GO" id="GO:0031505">
    <property type="term" value="P:fungal-type cell wall organization"/>
    <property type="evidence" value="ECO:0007669"/>
    <property type="project" value="TreeGrafter"/>
</dbReference>
<dbReference type="Pfam" id="PF06687">
    <property type="entry name" value="SUR7"/>
    <property type="match status" value="1"/>
</dbReference>
<feature type="transmembrane region" description="Helical" evidence="1">
    <location>
        <begin position="277"/>
        <end position="299"/>
    </location>
</feature>
<evidence type="ECO:0000313" key="3">
    <source>
        <dbReference type="Proteomes" id="UP000824998"/>
    </source>
</evidence>
<protein>
    <submittedName>
        <fullName evidence="2">Actin cortical patch SUR7/pH-response regulator pali</fullName>
    </submittedName>
</protein>
<dbReference type="PANTHER" id="PTHR28019:SF7">
    <property type="entry name" value="SUR7 PROTEIN"/>
    <property type="match status" value="1"/>
</dbReference>
<evidence type="ECO:0000256" key="1">
    <source>
        <dbReference type="SAM" id="Phobius"/>
    </source>
</evidence>
<keyword evidence="1" id="KW-0812">Transmembrane</keyword>
<feature type="transmembrane region" description="Helical" evidence="1">
    <location>
        <begin position="196"/>
        <end position="219"/>
    </location>
</feature>
<evidence type="ECO:0000313" key="2">
    <source>
        <dbReference type="EMBL" id="KAG9237796.1"/>
    </source>
</evidence>
<accession>A0A9P8CA54</accession>
<feature type="transmembrane region" description="Helical" evidence="1">
    <location>
        <begin position="226"/>
        <end position="249"/>
    </location>
</feature>
<dbReference type="PANTHER" id="PTHR28019">
    <property type="entry name" value="CELL MEMBRANE PROTEIN YLR413W-RELATED"/>
    <property type="match status" value="1"/>
</dbReference>
<dbReference type="OrthoDB" id="4159154at2759"/>
<dbReference type="GO" id="GO:0005886">
    <property type="term" value="C:plasma membrane"/>
    <property type="evidence" value="ECO:0007669"/>
    <property type="project" value="InterPro"/>
</dbReference>
<keyword evidence="3" id="KW-1185">Reference proteome</keyword>